<feature type="signal peptide" evidence="4">
    <location>
        <begin position="1"/>
        <end position="22"/>
    </location>
</feature>
<dbReference type="GO" id="GO:0030246">
    <property type="term" value="F:carbohydrate binding"/>
    <property type="evidence" value="ECO:0007669"/>
    <property type="project" value="TreeGrafter"/>
</dbReference>
<dbReference type="InterPro" id="IPR028082">
    <property type="entry name" value="Peripla_BP_I"/>
</dbReference>
<dbReference type="EMBL" id="CP002116">
    <property type="protein sequence ID" value="ADK80988.1"/>
    <property type="molecule type" value="Genomic_DNA"/>
</dbReference>
<protein>
    <submittedName>
        <fullName evidence="6">Periplasmic binding protein/LacI transcriptional regulator</fullName>
    </submittedName>
</protein>
<dbReference type="KEGG" id="ssm:Spirs_1862"/>
<dbReference type="eggNOG" id="COG4213">
    <property type="taxonomic scope" value="Bacteria"/>
</dbReference>
<dbReference type="SUPFAM" id="SSF53822">
    <property type="entry name" value="Periplasmic binding protein-like I"/>
    <property type="match status" value="1"/>
</dbReference>
<accession>E1R6H0</accession>
<dbReference type="CDD" id="cd19992">
    <property type="entry name" value="PBP1_ABC_xylose_binding-like"/>
    <property type="match status" value="1"/>
</dbReference>
<dbReference type="InterPro" id="IPR050555">
    <property type="entry name" value="Bact_Solute-Bind_Prot2"/>
</dbReference>
<dbReference type="STRING" id="573413.Spirs_1862"/>
<dbReference type="Pfam" id="PF13407">
    <property type="entry name" value="Peripla_BP_4"/>
    <property type="match status" value="1"/>
</dbReference>
<dbReference type="Gene3D" id="3.40.50.2300">
    <property type="match status" value="2"/>
</dbReference>
<dbReference type="AlphaFoldDB" id="E1R6H0"/>
<name>E1R6H0_SEDSS</name>
<dbReference type="Proteomes" id="UP000002318">
    <property type="component" value="Chromosome"/>
</dbReference>
<dbReference type="PANTHER" id="PTHR30036">
    <property type="entry name" value="D-XYLOSE-BINDING PERIPLASMIC PROTEIN"/>
    <property type="match status" value="1"/>
</dbReference>
<dbReference type="PANTHER" id="PTHR30036:SF1">
    <property type="entry name" value="D-XYLOSE-BINDING PERIPLASMIC PROTEIN"/>
    <property type="match status" value="1"/>
</dbReference>
<keyword evidence="7" id="KW-1185">Reference proteome</keyword>
<keyword evidence="3 4" id="KW-0732">Signal</keyword>
<evidence type="ECO:0000259" key="5">
    <source>
        <dbReference type="Pfam" id="PF13407"/>
    </source>
</evidence>
<reference evidence="6 7" key="1">
    <citation type="journal article" date="2010" name="Stand. Genomic Sci.">
        <title>Complete genome sequence of Spirochaeta smaragdinae type strain (SEBR 4228).</title>
        <authorList>
            <person name="Mavromatis K."/>
            <person name="Yasawong M."/>
            <person name="Chertkov O."/>
            <person name="Lapidus A."/>
            <person name="Lucas S."/>
            <person name="Nolan M."/>
            <person name="Del Rio T.G."/>
            <person name="Tice H."/>
            <person name="Cheng J.F."/>
            <person name="Pitluck S."/>
            <person name="Liolios K."/>
            <person name="Ivanova N."/>
            <person name="Tapia R."/>
            <person name="Han C."/>
            <person name="Bruce D."/>
            <person name="Goodwin L."/>
            <person name="Pati A."/>
            <person name="Chen A."/>
            <person name="Palaniappan K."/>
            <person name="Land M."/>
            <person name="Hauser L."/>
            <person name="Chang Y.J."/>
            <person name="Jeffries C.D."/>
            <person name="Detter J.C."/>
            <person name="Rohde M."/>
            <person name="Brambilla E."/>
            <person name="Spring S."/>
            <person name="Goker M."/>
            <person name="Sikorski J."/>
            <person name="Woyke T."/>
            <person name="Bristow J."/>
            <person name="Eisen J.A."/>
            <person name="Markowitz V."/>
            <person name="Hugenholtz P."/>
            <person name="Klenk H.P."/>
            <person name="Kyrpides N.C."/>
        </authorList>
    </citation>
    <scope>NUCLEOTIDE SEQUENCE [LARGE SCALE GENOMIC DNA]</scope>
    <source>
        <strain evidence="7">DSM 11293 / JCM 15392 / SEBR 4228</strain>
    </source>
</reference>
<proteinExistence type="inferred from homology"/>
<dbReference type="RefSeq" id="WP_013254452.1">
    <property type="nucleotide sequence ID" value="NC_014364.1"/>
</dbReference>
<evidence type="ECO:0000256" key="4">
    <source>
        <dbReference type="SAM" id="SignalP"/>
    </source>
</evidence>
<feature type="chain" id="PRO_5003150625" evidence="4">
    <location>
        <begin position="23"/>
        <end position="341"/>
    </location>
</feature>
<evidence type="ECO:0000256" key="3">
    <source>
        <dbReference type="ARBA" id="ARBA00022729"/>
    </source>
</evidence>
<organism evidence="6 7">
    <name type="scientific">Sediminispirochaeta smaragdinae (strain DSM 11293 / JCM 15392 / SEBR 4228)</name>
    <name type="common">Spirochaeta smaragdinae</name>
    <dbReference type="NCBI Taxonomy" id="573413"/>
    <lineage>
        <taxon>Bacteria</taxon>
        <taxon>Pseudomonadati</taxon>
        <taxon>Spirochaetota</taxon>
        <taxon>Spirochaetia</taxon>
        <taxon>Spirochaetales</taxon>
        <taxon>Spirochaetaceae</taxon>
        <taxon>Sediminispirochaeta</taxon>
    </lineage>
</organism>
<evidence type="ECO:0000256" key="2">
    <source>
        <dbReference type="ARBA" id="ARBA00007639"/>
    </source>
</evidence>
<comment type="subcellular location">
    <subcellularLocation>
        <location evidence="1">Cell envelope</location>
    </subcellularLocation>
</comment>
<feature type="domain" description="Periplasmic binding protein" evidence="5">
    <location>
        <begin position="34"/>
        <end position="292"/>
    </location>
</feature>
<sequence>MKKLTKVLSVLLMICTGLNVFAAGNQETSDGIVIGVSLPTQREARWVRDKETMEAYAEELGIDLRMAVADADMAQQASQVENLLAQQVDVLILAPHDASASASLVKRSVAEGVPVISYARLIRDTSDISLFMAIDPEEVGRLQGKFLVDTVGPGNYILMAGAPTDYNATLFFNGAMEYIKPMVDSGEINVVAEQAVENWLPANALAIVENALTAANNKVDAILAPNDGTAGGAIVALEAQGLVGQVVITGQDAEVAAMKRIVAGTQTMSVLKDTRILGKAAIDAAVKIAQGETPDTHGSTIDNGAGEIPALLIPPIVITKDNLDEVVINSGYLERSQVYGE</sequence>
<evidence type="ECO:0000256" key="1">
    <source>
        <dbReference type="ARBA" id="ARBA00004196"/>
    </source>
</evidence>
<dbReference type="HOGENOM" id="CLU_037628_13_0_12"/>
<gene>
    <name evidence="6" type="ordered locus">Spirs_1862</name>
</gene>
<evidence type="ECO:0000313" key="6">
    <source>
        <dbReference type="EMBL" id="ADK80988.1"/>
    </source>
</evidence>
<dbReference type="InterPro" id="IPR025997">
    <property type="entry name" value="SBP_2_dom"/>
</dbReference>
<dbReference type="GO" id="GO:0030288">
    <property type="term" value="C:outer membrane-bounded periplasmic space"/>
    <property type="evidence" value="ECO:0007669"/>
    <property type="project" value="TreeGrafter"/>
</dbReference>
<comment type="similarity">
    <text evidence="2">Belongs to the bacterial solute-binding protein 2 family.</text>
</comment>
<evidence type="ECO:0000313" key="7">
    <source>
        <dbReference type="Proteomes" id="UP000002318"/>
    </source>
</evidence>